<sequence length="290" mass="31790">MAPNGSRIPQRKPGGTNNNTHSVDHGRNNCNTDQAYIDGLYDLGASLFGSDLTSAFNHRPLLAGQNFVAEFPYHDAHWLMAHQLPLLSRGLDVPKVLGDFGNGTFYTVDGPAGRSPSHLDMAPTYSMFPPSHLSPASGYAAHAVGGSSRQPLFGSSPMGNSLLYWAPPPTPTSIVSSLTVAASSDDGNLPPYRCLTCPNMPRFGNQKDLERHISTTKAHWGEETQFYWCCCGEYERPRKDHHLRHVESCNAPVVMPYTCKCGGQCAVRDEHVDHVVNCGRTRRRRQPTAS</sequence>
<evidence type="ECO:0000256" key="1">
    <source>
        <dbReference type="SAM" id="MobiDB-lite"/>
    </source>
</evidence>
<name>A0A439CVJ9_9PEZI</name>
<comment type="caution">
    <text evidence="2">The sequence shown here is derived from an EMBL/GenBank/DDBJ whole genome shotgun (WGS) entry which is preliminary data.</text>
</comment>
<feature type="region of interest" description="Disordered" evidence="1">
    <location>
        <begin position="1"/>
        <end position="27"/>
    </location>
</feature>
<organism evidence="2 3">
    <name type="scientific">Xylaria grammica</name>
    <dbReference type="NCBI Taxonomy" id="363999"/>
    <lineage>
        <taxon>Eukaryota</taxon>
        <taxon>Fungi</taxon>
        <taxon>Dikarya</taxon>
        <taxon>Ascomycota</taxon>
        <taxon>Pezizomycotina</taxon>
        <taxon>Sordariomycetes</taxon>
        <taxon>Xylariomycetidae</taxon>
        <taxon>Xylariales</taxon>
        <taxon>Xylariaceae</taxon>
        <taxon>Xylaria</taxon>
    </lineage>
</organism>
<accession>A0A439CVJ9</accession>
<proteinExistence type="predicted"/>
<dbReference type="STRING" id="363999.A0A439CVJ9"/>
<keyword evidence="3" id="KW-1185">Reference proteome</keyword>
<protein>
    <submittedName>
        <fullName evidence="2">Uncharacterized protein</fullName>
    </submittedName>
</protein>
<dbReference type="EMBL" id="RYZI01000370">
    <property type="protein sequence ID" value="RWA06081.1"/>
    <property type="molecule type" value="Genomic_DNA"/>
</dbReference>
<evidence type="ECO:0000313" key="2">
    <source>
        <dbReference type="EMBL" id="RWA06081.1"/>
    </source>
</evidence>
<evidence type="ECO:0000313" key="3">
    <source>
        <dbReference type="Proteomes" id="UP000286045"/>
    </source>
</evidence>
<gene>
    <name evidence="2" type="ORF">EKO27_g9024</name>
</gene>
<dbReference type="Proteomes" id="UP000286045">
    <property type="component" value="Unassembled WGS sequence"/>
</dbReference>
<reference evidence="2 3" key="1">
    <citation type="submission" date="2018-12" db="EMBL/GenBank/DDBJ databases">
        <title>Draft genome sequence of Xylaria grammica IHI A82.</title>
        <authorList>
            <person name="Buettner E."/>
            <person name="Kellner H."/>
        </authorList>
    </citation>
    <scope>NUCLEOTIDE SEQUENCE [LARGE SCALE GENOMIC DNA]</scope>
    <source>
        <strain evidence="2 3">IHI A82</strain>
    </source>
</reference>
<dbReference type="AlphaFoldDB" id="A0A439CVJ9"/>